<evidence type="ECO:0000313" key="1">
    <source>
        <dbReference type="EMBL" id="CAA3009379.1"/>
    </source>
</evidence>
<protein>
    <submittedName>
        <fullName evidence="1">Mitochondrial import inner membrane translocase subunit TIM22-like</fullName>
    </submittedName>
</protein>
<comment type="caution">
    <text evidence="1">The sequence shown here is derived from an EMBL/GenBank/DDBJ whole genome shotgun (WGS) entry which is preliminary data.</text>
</comment>
<evidence type="ECO:0000313" key="2">
    <source>
        <dbReference type="Proteomes" id="UP000594638"/>
    </source>
</evidence>
<sequence length="97" mass="10933">MKIPTKADRIMDQGEQNSTVVLEAKLKELEIIFKGWLAKQLLLVEATIVTTISATQGAAIELPLILKKSNKYPKVFQILEESFLKAFKIGNKILYLD</sequence>
<keyword evidence="2" id="KW-1185">Reference proteome</keyword>
<dbReference type="AlphaFoldDB" id="A0A8S0TV83"/>
<accession>A0A8S0TV83</accession>
<name>A0A8S0TV83_OLEEU</name>
<dbReference type="Proteomes" id="UP000594638">
    <property type="component" value="Unassembled WGS sequence"/>
</dbReference>
<reference evidence="1 2" key="1">
    <citation type="submission" date="2019-12" db="EMBL/GenBank/DDBJ databases">
        <authorList>
            <person name="Alioto T."/>
            <person name="Alioto T."/>
            <person name="Gomez Garrido J."/>
        </authorList>
    </citation>
    <scope>NUCLEOTIDE SEQUENCE [LARGE SCALE GENOMIC DNA]</scope>
</reference>
<gene>
    <name evidence="1" type="ORF">OLEA9_A040727</name>
</gene>
<organism evidence="1 2">
    <name type="scientific">Olea europaea subsp. europaea</name>
    <dbReference type="NCBI Taxonomy" id="158383"/>
    <lineage>
        <taxon>Eukaryota</taxon>
        <taxon>Viridiplantae</taxon>
        <taxon>Streptophyta</taxon>
        <taxon>Embryophyta</taxon>
        <taxon>Tracheophyta</taxon>
        <taxon>Spermatophyta</taxon>
        <taxon>Magnoliopsida</taxon>
        <taxon>eudicotyledons</taxon>
        <taxon>Gunneridae</taxon>
        <taxon>Pentapetalae</taxon>
        <taxon>asterids</taxon>
        <taxon>lamiids</taxon>
        <taxon>Lamiales</taxon>
        <taxon>Oleaceae</taxon>
        <taxon>Oleeae</taxon>
        <taxon>Olea</taxon>
    </lineage>
</organism>
<dbReference type="Gramene" id="OE9A040727T1">
    <property type="protein sequence ID" value="OE9A040727C1"/>
    <property type="gene ID" value="OE9A040727"/>
</dbReference>
<dbReference type="EMBL" id="CACTIH010007317">
    <property type="protein sequence ID" value="CAA3009379.1"/>
    <property type="molecule type" value="Genomic_DNA"/>
</dbReference>
<proteinExistence type="predicted"/>